<proteinExistence type="predicted"/>
<evidence type="ECO:0000313" key="1">
    <source>
        <dbReference type="EMBL" id="SUZ81997.1"/>
    </source>
</evidence>
<gene>
    <name evidence="1" type="ORF">METZ01_LOCUS34851</name>
</gene>
<dbReference type="EMBL" id="UINC01001486">
    <property type="protein sequence ID" value="SUZ81997.1"/>
    <property type="molecule type" value="Genomic_DNA"/>
</dbReference>
<dbReference type="AlphaFoldDB" id="A0A381QW67"/>
<name>A0A381QW67_9ZZZZ</name>
<organism evidence="1">
    <name type="scientific">marine metagenome</name>
    <dbReference type="NCBI Taxonomy" id="408172"/>
    <lineage>
        <taxon>unclassified sequences</taxon>
        <taxon>metagenomes</taxon>
        <taxon>ecological metagenomes</taxon>
    </lineage>
</organism>
<sequence length="68" mass="7611">MKLVTPAIFFLEMAKPLNFIGSQTMVFFGPIVSAFVKTDGYYRAAELFESNVSVEFLISELERLGKNG</sequence>
<reference evidence="1" key="1">
    <citation type="submission" date="2018-05" db="EMBL/GenBank/DDBJ databases">
        <authorList>
            <person name="Lanie J.A."/>
            <person name="Ng W.-L."/>
            <person name="Kazmierczak K.M."/>
            <person name="Andrzejewski T.M."/>
            <person name="Davidsen T.M."/>
            <person name="Wayne K.J."/>
            <person name="Tettelin H."/>
            <person name="Glass J.I."/>
            <person name="Rusch D."/>
            <person name="Podicherti R."/>
            <person name="Tsui H.-C.T."/>
            <person name="Winkler M.E."/>
        </authorList>
    </citation>
    <scope>NUCLEOTIDE SEQUENCE</scope>
</reference>
<accession>A0A381QW67</accession>
<protein>
    <submittedName>
        <fullName evidence="1">Uncharacterized protein</fullName>
    </submittedName>
</protein>